<gene>
    <name evidence="6" type="ORF">QNH24_15335</name>
</gene>
<dbReference type="SUPFAM" id="SSF46955">
    <property type="entry name" value="Putative DNA-binding domain"/>
    <property type="match status" value="1"/>
</dbReference>
<evidence type="ECO:0000256" key="1">
    <source>
        <dbReference type="ARBA" id="ARBA00022491"/>
    </source>
</evidence>
<dbReference type="PROSITE" id="PS50937">
    <property type="entry name" value="HTH_MERR_2"/>
    <property type="match status" value="1"/>
</dbReference>
<dbReference type="GO" id="GO:0003700">
    <property type="term" value="F:DNA-binding transcription factor activity"/>
    <property type="evidence" value="ECO:0007669"/>
    <property type="project" value="InterPro"/>
</dbReference>
<evidence type="ECO:0000313" key="6">
    <source>
        <dbReference type="EMBL" id="WHY49707.1"/>
    </source>
</evidence>
<dbReference type="InterPro" id="IPR000551">
    <property type="entry name" value="MerR-type_HTH_dom"/>
</dbReference>
<keyword evidence="1" id="KW-0678">Repressor</keyword>
<dbReference type="PANTHER" id="PTHR30204">
    <property type="entry name" value="REDOX-CYCLING DRUG-SENSING TRANSCRIPTIONAL ACTIVATOR SOXR"/>
    <property type="match status" value="1"/>
</dbReference>
<dbReference type="InterPro" id="IPR047057">
    <property type="entry name" value="MerR_fam"/>
</dbReference>
<dbReference type="Pfam" id="PF13411">
    <property type="entry name" value="MerR_1"/>
    <property type="match status" value="1"/>
</dbReference>
<dbReference type="Gene3D" id="1.10.1660.10">
    <property type="match status" value="1"/>
</dbReference>
<sequence>MYTIGQVAKFLGVSRDTLKFYEEKELVKPKQNSENGYREYNRFDIYDITTVNFYREMDIEIKKIQELRKGKSIEGIQSLFEEKMQEVMEEIEYKKLLVKKLQTVQEDCEKVKKFLGTYTIQEMKPIEVKGEIEHHTAYDKYEIIKDNLDNLKQAVTLTSLRRVIQFNEEGVLEDKFIIVKKVEDLDKEIAGEILSHPKCLYTVIEDGRWSTGGKNTDHKVEASIKKAAKENGYELLGLVYINQLLTTYEDGLERAFLEIFVPIK</sequence>
<feature type="domain" description="HTH merR-type" evidence="5">
    <location>
        <begin position="1"/>
        <end position="70"/>
    </location>
</feature>
<dbReference type="GO" id="GO:0003677">
    <property type="term" value="F:DNA binding"/>
    <property type="evidence" value="ECO:0007669"/>
    <property type="project" value="UniProtKB-KW"/>
</dbReference>
<evidence type="ECO:0000256" key="4">
    <source>
        <dbReference type="ARBA" id="ARBA00023163"/>
    </source>
</evidence>
<dbReference type="SMART" id="SM00422">
    <property type="entry name" value="HTH_MERR"/>
    <property type="match status" value="1"/>
</dbReference>
<proteinExistence type="predicted"/>
<dbReference type="Proteomes" id="UP001178322">
    <property type="component" value="Chromosome"/>
</dbReference>
<accession>A0AAX3WRF9</accession>
<dbReference type="AlphaFoldDB" id="A0AAX3WRF9"/>
<keyword evidence="3" id="KW-0238">DNA-binding</keyword>
<name>A0AAX3WRF9_9BACI</name>
<evidence type="ECO:0000259" key="5">
    <source>
        <dbReference type="PROSITE" id="PS50937"/>
    </source>
</evidence>
<dbReference type="EMBL" id="CP126101">
    <property type="protein sequence ID" value="WHY49707.1"/>
    <property type="molecule type" value="Genomic_DNA"/>
</dbReference>
<evidence type="ECO:0000313" key="7">
    <source>
        <dbReference type="Proteomes" id="UP001178322"/>
    </source>
</evidence>
<dbReference type="PANTHER" id="PTHR30204:SF69">
    <property type="entry name" value="MERR-FAMILY TRANSCRIPTIONAL REGULATOR"/>
    <property type="match status" value="1"/>
</dbReference>
<dbReference type="InterPro" id="IPR009061">
    <property type="entry name" value="DNA-bd_dom_put_sf"/>
</dbReference>
<protein>
    <submittedName>
        <fullName evidence="6">MerR family transcriptional regulator</fullName>
    </submittedName>
</protein>
<reference evidence="6" key="1">
    <citation type="submission" date="2023-05" db="EMBL/GenBank/DDBJ databases">
        <title>Comparative genomics of Bacillaceae isolates and their secondary metabolite potential.</title>
        <authorList>
            <person name="Song L."/>
            <person name="Nielsen L.J."/>
            <person name="Mohite O."/>
            <person name="Xu X."/>
            <person name="Weber T."/>
            <person name="Kovacs A.T."/>
        </authorList>
    </citation>
    <scope>NUCLEOTIDE SEQUENCE</scope>
    <source>
        <strain evidence="6">LY1</strain>
    </source>
</reference>
<dbReference type="CDD" id="cd00592">
    <property type="entry name" value="HTH_MerR-like"/>
    <property type="match status" value="1"/>
</dbReference>
<keyword evidence="2" id="KW-0805">Transcription regulation</keyword>
<dbReference type="RefSeq" id="WP_283868439.1">
    <property type="nucleotide sequence ID" value="NZ_CP126101.1"/>
</dbReference>
<evidence type="ECO:0000256" key="2">
    <source>
        <dbReference type="ARBA" id="ARBA00023015"/>
    </source>
</evidence>
<keyword evidence="4" id="KW-0804">Transcription</keyword>
<evidence type="ECO:0000256" key="3">
    <source>
        <dbReference type="ARBA" id="ARBA00023125"/>
    </source>
</evidence>
<organism evidence="6 7">
    <name type="scientific">Lysinibacillus pakistanensis</name>
    <dbReference type="NCBI Taxonomy" id="759811"/>
    <lineage>
        <taxon>Bacteria</taxon>
        <taxon>Bacillati</taxon>
        <taxon>Bacillota</taxon>
        <taxon>Bacilli</taxon>
        <taxon>Bacillales</taxon>
        <taxon>Bacillaceae</taxon>
        <taxon>Lysinibacillus</taxon>
    </lineage>
</organism>